<evidence type="ECO:0000256" key="1">
    <source>
        <dbReference type="SAM" id="SignalP"/>
    </source>
</evidence>
<dbReference type="Gene3D" id="2.120.10.10">
    <property type="match status" value="1"/>
</dbReference>
<name>A0A2H3DNY6_ARMGA</name>
<evidence type="ECO:0000313" key="2">
    <source>
        <dbReference type="EMBL" id="PBK90787.1"/>
    </source>
</evidence>
<evidence type="ECO:0000313" key="3">
    <source>
        <dbReference type="Proteomes" id="UP000217790"/>
    </source>
</evidence>
<reference evidence="3" key="1">
    <citation type="journal article" date="2017" name="Nat. Ecol. Evol.">
        <title>Genome expansion and lineage-specific genetic innovations in the forest pathogenic fungi Armillaria.</title>
        <authorList>
            <person name="Sipos G."/>
            <person name="Prasanna A.N."/>
            <person name="Walter M.C."/>
            <person name="O'Connor E."/>
            <person name="Balint B."/>
            <person name="Krizsan K."/>
            <person name="Kiss B."/>
            <person name="Hess J."/>
            <person name="Varga T."/>
            <person name="Slot J."/>
            <person name="Riley R."/>
            <person name="Boka B."/>
            <person name="Rigling D."/>
            <person name="Barry K."/>
            <person name="Lee J."/>
            <person name="Mihaltcheva S."/>
            <person name="LaButti K."/>
            <person name="Lipzen A."/>
            <person name="Waldron R."/>
            <person name="Moloney N.M."/>
            <person name="Sperisen C."/>
            <person name="Kredics L."/>
            <person name="Vagvoelgyi C."/>
            <person name="Patrignani A."/>
            <person name="Fitzpatrick D."/>
            <person name="Nagy I."/>
            <person name="Doyle S."/>
            <person name="Anderson J.B."/>
            <person name="Grigoriev I.V."/>
            <person name="Gueldener U."/>
            <person name="Muensterkoetter M."/>
            <person name="Nagy L.G."/>
        </authorList>
    </citation>
    <scope>NUCLEOTIDE SEQUENCE [LARGE SCALE GENOMIC DNA]</scope>
    <source>
        <strain evidence="3">Ar21-2</strain>
    </source>
</reference>
<proteinExistence type="predicted"/>
<feature type="chain" id="PRO_5013769783" evidence="1">
    <location>
        <begin position="21"/>
        <end position="369"/>
    </location>
</feature>
<dbReference type="STRING" id="47427.A0A2H3DNY6"/>
<organism evidence="2 3">
    <name type="scientific">Armillaria gallica</name>
    <name type="common">Bulbous honey fungus</name>
    <name type="synonym">Armillaria bulbosa</name>
    <dbReference type="NCBI Taxonomy" id="47427"/>
    <lineage>
        <taxon>Eukaryota</taxon>
        <taxon>Fungi</taxon>
        <taxon>Dikarya</taxon>
        <taxon>Basidiomycota</taxon>
        <taxon>Agaricomycotina</taxon>
        <taxon>Agaricomycetes</taxon>
        <taxon>Agaricomycetidae</taxon>
        <taxon>Agaricales</taxon>
        <taxon>Marasmiineae</taxon>
        <taxon>Physalacriaceae</taxon>
        <taxon>Armillaria</taxon>
    </lineage>
</organism>
<dbReference type="PANTHER" id="PTHR38792">
    <property type="entry name" value="BNR/ASP-BOX REPEAT DOMAIN PROTEIN (AFU_ORTHOLOGUE AFUA_7G06430)-RELATED"/>
    <property type="match status" value="1"/>
</dbReference>
<feature type="signal peptide" evidence="1">
    <location>
        <begin position="1"/>
        <end position="20"/>
    </location>
</feature>
<dbReference type="Proteomes" id="UP000217790">
    <property type="component" value="Unassembled WGS sequence"/>
</dbReference>
<keyword evidence="1" id="KW-0732">Signal</keyword>
<dbReference type="PANTHER" id="PTHR38792:SF3">
    <property type="entry name" value="BNR_ASP-BOX REPEAT DOMAIN PROTEIN (AFU_ORTHOLOGUE AFUA_7G06430)-RELATED"/>
    <property type="match status" value="1"/>
</dbReference>
<keyword evidence="3" id="KW-1185">Reference proteome</keyword>
<dbReference type="SUPFAM" id="SSF110296">
    <property type="entry name" value="Oligoxyloglucan reducing end-specific cellobiohydrolase"/>
    <property type="match status" value="1"/>
</dbReference>
<protein>
    <submittedName>
        <fullName evidence="2">BNR/Asp-box repeat protein</fullName>
    </submittedName>
</protein>
<sequence length="369" mass="40612">MTMLFPIATILFFAAVSIQASQYVEPFIATLFDPPADYIIPRTLYARTLRLADDGDVILATWENYSPEPPLVYFPVYRSTDLGQTWTHISNITDDVNGWGLRYQPFLYEMTESIGKFQAGTILCAGNSIPTNLSNTQIDLYASTDKGYTWKFISHIAAGGEALPDNGLTPVWEPFILTYNHQIVVYYSDQRDPGHGQKLVHQVSSDLINWGEVVDDTAYDTFDWRPGMATIAELPNGQFIFTYEFFGATEANFAVYYRLSDSPLTFDSAQGHVVKAVTGQLPTSSPYVNWTPYGGVNGTIVVSANSHSGVFLNTDLAAPGSTWTYVATTSSRSYTREVKVMPSNNQIMLTGGGVLNGGSNTVTATVINL</sequence>
<dbReference type="InParanoid" id="A0A2H3DNY6"/>
<dbReference type="OMA" id="WKYISNI"/>
<accession>A0A2H3DNY6</accession>
<dbReference type="OrthoDB" id="2130735at2759"/>
<dbReference type="AlphaFoldDB" id="A0A2H3DNY6"/>
<dbReference type="EMBL" id="KZ293664">
    <property type="protein sequence ID" value="PBK90787.1"/>
    <property type="molecule type" value="Genomic_DNA"/>
</dbReference>
<dbReference type="CDD" id="cd15482">
    <property type="entry name" value="Sialidase_non-viral"/>
    <property type="match status" value="1"/>
</dbReference>
<gene>
    <name evidence="2" type="ORF">ARMGADRAFT_292935</name>
</gene>